<name>A0ABD3X5V4_SINWO</name>
<gene>
    <name evidence="8" type="ORF">ACJMK2_027576</name>
</gene>
<comment type="similarity">
    <text evidence="2">Belongs to the TMEM135 family.</text>
</comment>
<keyword evidence="4 6" id="KW-1133">Transmembrane helix</keyword>
<evidence type="ECO:0000256" key="5">
    <source>
        <dbReference type="ARBA" id="ARBA00023136"/>
    </source>
</evidence>
<evidence type="ECO:0000313" key="9">
    <source>
        <dbReference type="Proteomes" id="UP001634394"/>
    </source>
</evidence>
<feature type="transmembrane region" description="Helical" evidence="6">
    <location>
        <begin position="76"/>
        <end position="94"/>
    </location>
</feature>
<protein>
    <recommendedName>
        <fullName evidence="7">Transmembrane protein 135 N-terminal domain-containing protein</fullName>
    </recommendedName>
</protein>
<dbReference type="Proteomes" id="UP001634394">
    <property type="component" value="Unassembled WGS sequence"/>
</dbReference>
<evidence type="ECO:0000313" key="8">
    <source>
        <dbReference type="EMBL" id="KAL3881115.1"/>
    </source>
</evidence>
<dbReference type="PANTHER" id="PTHR12459">
    <property type="entry name" value="TRANSMEMBRANE PROTEIN 135-RELATED"/>
    <property type="match status" value="1"/>
</dbReference>
<reference evidence="8 9" key="1">
    <citation type="submission" date="2024-11" db="EMBL/GenBank/DDBJ databases">
        <title>Chromosome-level genome assembly of the freshwater bivalve Anodonta woodiana.</title>
        <authorList>
            <person name="Chen X."/>
        </authorList>
    </citation>
    <scope>NUCLEOTIDE SEQUENCE [LARGE SCALE GENOMIC DNA]</scope>
    <source>
        <strain evidence="8">MN2024</strain>
        <tissue evidence="8">Gills</tissue>
    </source>
</reference>
<proteinExistence type="inferred from homology"/>
<comment type="subcellular location">
    <subcellularLocation>
        <location evidence="1">Endomembrane system</location>
        <topology evidence="1">Multi-pass membrane protein</topology>
    </subcellularLocation>
</comment>
<evidence type="ECO:0000256" key="4">
    <source>
        <dbReference type="ARBA" id="ARBA00022989"/>
    </source>
</evidence>
<organism evidence="8 9">
    <name type="scientific">Sinanodonta woodiana</name>
    <name type="common">Chinese pond mussel</name>
    <name type="synonym">Anodonta woodiana</name>
    <dbReference type="NCBI Taxonomy" id="1069815"/>
    <lineage>
        <taxon>Eukaryota</taxon>
        <taxon>Metazoa</taxon>
        <taxon>Spiralia</taxon>
        <taxon>Lophotrochozoa</taxon>
        <taxon>Mollusca</taxon>
        <taxon>Bivalvia</taxon>
        <taxon>Autobranchia</taxon>
        <taxon>Heteroconchia</taxon>
        <taxon>Palaeoheterodonta</taxon>
        <taxon>Unionida</taxon>
        <taxon>Unionoidea</taxon>
        <taxon>Unionidae</taxon>
        <taxon>Unioninae</taxon>
        <taxon>Sinanodonta</taxon>
    </lineage>
</organism>
<feature type="transmembrane region" description="Helical" evidence="6">
    <location>
        <begin position="48"/>
        <end position="69"/>
    </location>
</feature>
<dbReference type="EMBL" id="JBJQND010000003">
    <property type="protein sequence ID" value="KAL3881115.1"/>
    <property type="molecule type" value="Genomic_DNA"/>
</dbReference>
<evidence type="ECO:0000256" key="6">
    <source>
        <dbReference type="SAM" id="Phobius"/>
    </source>
</evidence>
<keyword evidence="3 6" id="KW-0812">Transmembrane</keyword>
<keyword evidence="9" id="KW-1185">Reference proteome</keyword>
<comment type="caution">
    <text evidence="8">The sequence shown here is derived from an EMBL/GenBank/DDBJ whole genome shotgun (WGS) entry which is preliminary data.</text>
</comment>
<evidence type="ECO:0000256" key="1">
    <source>
        <dbReference type="ARBA" id="ARBA00004127"/>
    </source>
</evidence>
<feature type="transmembrane region" description="Helical" evidence="6">
    <location>
        <begin position="21"/>
        <end position="42"/>
    </location>
</feature>
<keyword evidence="5 6" id="KW-0472">Membrane</keyword>
<evidence type="ECO:0000259" key="7">
    <source>
        <dbReference type="Pfam" id="PF15982"/>
    </source>
</evidence>
<dbReference type="InterPro" id="IPR026749">
    <property type="entry name" value="Tmem135"/>
</dbReference>
<sequence>MTALYRQRGKKYFLSKFWRETLQSVIFLTTNGTLFIACFCIWRKLLGQFLYLTAAFIPAVTASFVAILIERKSRRGLLAVYMANVALETLYRMLASRGLVRPIHNGE</sequence>
<evidence type="ECO:0000256" key="2">
    <source>
        <dbReference type="ARBA" id="ARBA00008924"/>
    </source>
</evidence>
<dbReference type="InterPro" id="IPR031926">
    <property type="entry name" value="TMEM135_N"/>
</dbReference>
<feature type="non-terminal residue" evidence="8">
    <location>
        <position position="107"/>
    </location>
</feature>
<evidence type="ECO:0000256" key="3">
    <source>
        <dbReference type="ARBA" id="ARBA00022692"/>
    </source>
</evidence>
<dbReference type="AlphaFoldDB" id="A0ABD3X5V4"/>
<feature type="domain" description="Transmembrane protein 135 N-terminal" evidence="7">
    <location>
        <begin position="2"/>
        <end position="93"/>
    </location>
</feature>
<dbReference type="GO" id="GO:0012505">
    <property type="term" value="C:endomembrane system"/>
    <property type="evidence" value="ECO:0007669"/>
    <property type="project" value="UniProtKB-SubCell"/>
</dbReference>
<accession>A0ABD3X5V4</accession>
<dbReference type="PANTHER" id="PTHR12459:SF15">
    <property type="entry name" value="TRANSMEMBRANE PROTEIN 135"/>
    <property type="match status" value="1"/>
</dbReference>
<dbReference type="Pfam" id="PF15982">
    <property type="entry name" value="TMEM135_C_rich"/>
    <property type="match status" value="1"/>
</dbReference>